<dbReference type="Proteomes" id="UP001496720">
    <property type="component" value="Unassembled WGS sequence"/>
</dbReference>
<keyword evidence="1" id="KW-0378">Hydrolase</keyword>
<dbReference type="PANTHER" id="PTHR47829:SF1">
    <property type="entry name" value="HAD FAMILY PHOSPHATASE"/>
    <property type="match status" value="1"/>
</dbReference>
<dbReference type="NCBIfam" id="TIGR01509">
    <property type="entry name" value="HAD-SF-IA-v3"/>
    <property type="match status" value="1"/>
</dbReference>
<sequence length="216" mass="23349">MTQYRKGLVLDFGGVLTTPLVPAALAFEKRAGLAEGTLLTGLYLNPEGIRVTEELERGALTQVQWNEAAGRLLGIDPENLMGRIFADLRPEPLVIAAAAAARRAGVKVALLSNSVGLTPWNLYDGYEVEEHYDAVVLSEVHGMRKPEPEIFRLALDRLGLTAGECVFVDDTEQHLPPAAELGFATVHAVDPARTVAALEDLLGTPLTGRDRDRNTV</sequence>
<evidence type="ECO:0000313" key="1">
    <source>
        <dbReference type="EMBL" id="MER6165569.1"/>
    </source>
</evidence>
<organism evidence="1 2">
    <name type="scientific">Streptomyces violaceorubidus</name>
    <dbReference type="NCBI Taxonomy" id="284042"/>
    <lineage>
        <taxon>Bacteria</taxon>
        <taxon>Bacillati</taxon>
        <taxon>Actinomycetota</taxon>
        <taxon>Actinomycetes</taxon>
        <taxon>Kitasatosporales</taxon>
        <taxon>Streptomycetaceae</taxon>
        <taxon>Streptomyces</taxon>
    </lineage>
</organism>
<proteinExistence type="predicted"/>
<dbReference type="PANTHER" id="PTHR47829">
    <property type="entry name" value="HYDROLASE, PUTATIVE (AFU_ORTHOLOGUE AFUA_1G12880)-RELATED"/>
    <property type="match status" value="1"/>
</dbReference>
<dbReference type="SFLD" id="SFLDS00003">
    <property type="entry name" value="Haloacid_Dehalogenase"/>
    <property type="match status" value="1"/>
</dbReference>
<reference evidence="1 2" key="1">
    <citation type="submission" date="2024-06" db="EMBL/GenBank/DDBJ databases">
        <title>The Natural Products Discovery Center: Release of the First 8490 Sequenced Strains for Exploring Actinobacteria Biosynthetic Diversity.</title>
        <authorList>
            <person name="Kalkreuter E."/>
            <person name="Kautsar S.A."/>
            <person name="Yang D."/>
            <person name="Bader C.D."/>
            <person name="Teijaro C.N."/>
            <person name="Fluegel L."/>
            <person name="Davis C.M."/>
            <person name="Simpson J.R."/>
            <person name="Lauterbach L."/>
            <person name="Steele A.D."/>
            <person name="Gui C."/>
            <person name="Meng S."/>
            <person name="Li G."/>
            <person name="Viehrig K."/>
            <person name="Ye F."/>
            <person name="Su P."/>
            <person name="Kiefer A.F."/>
            <person name="Nichols A."/>
            <person name="Cepeda A.J."/>
            <person name="Yan W."/>
            <person name="Fan B."/>
            <person name="Jiang Y."/>
            <person name="Adhikari A."/>
            <person name="Zheng C.-J."/>
            <person name="Schuster L."/>
            <person name="Cowan T.M."/>
            <person name="Smanski M.J."/>
            <person name="Chevrette M.G."/>
            <person name="De Carvalho L.P.S."/>
            <person name="Shen B."/>
        </authorList>
    </citation>
    <scope>NUCLEOTIDE SEQUENCE [LARGE SCALE GENOMIC DNA]</scope>
    <source>
        <strain evidence="1 2">NPDC001615</strain>
    </source>
</reference>
<comment type="caution">
    <text evidence="1">The sequence shown here is derived from an EMBL/GenBank/DDBJ whole genome shotgun (WGS) entry which is preliminary data.</text>
</comment>
<dbReference type="Gene3D" id="3.40.50.1000">
    <property type="entry name" value="HAD superfamily/HAD-like"/>
    <property type="match status" value="1"/>
</dbReference>
<keyword evidence="2" id="KW-1185">Reference proteome</keyword>
<accession>A0ABV1SW38</accession>
<dbReference type="InterPro" id="IPR006439">
    <property type="entry name" value="HAD-SF_hydro_IA"/>
</dbReference>
<dbReference type="GO" id="GO:0016787">
    <property type="term" value="F:hydrolase activity"/>
    <property type="evidence" value="ECO:0007669"/>
    <property type="project" value="UniProtKB-KW"/>
</dbReference>
<dbReference type="Gene3D" id="1.10.150.240">
    <property type="entry name" value="Putative phosphatase, domain 2"/>
    <property type="match status" value="1"/>
</dbReference>
<gene>
    <name evidence="1" type="ORF">ABT188_13500</name>
</gene>
<dbReference type="InterPro" id="IPR023198">
    <property type="entry name" value="PGP-like_dom2"/>
</dbReference>
<dbReference type="SUPFAM" id="SSF56784">
    <property type="entry name" value="HAD-like"/>
    <property type="match status" value="1"/>
</dbReference>
<dbReference type="SFLD" id="SFLDG01129">
    <property type="entry name" value="C1.5:_HAD__Beta-PGM__Phosphata"/>
    <property type="match status" value="1"/>
</dbReference>
<dbReference type="InterPro" id="IPR052898">
    <property type="entry name" value="ACAD10-like"/>
</dbReference>
<dbReference type="Pfam" id="PF00702">
    <property type="entry name" value="Hydrolase"/>
    <property type="match status" value="1"/>
</dbReference>
<name>A0ABV1SW38_9ACTN</name>
<protein>
    <submittedName>
        <fullName evidence="1">HAD-IA family hydrolase</fullName>
    </submittedName>
</protein>
<dbReference type="EMBL" id="JBEOZY010000010">
    <property type="protein sequence ID" value="MER6165569.1"/>
    <property type="molecule type" value="Genomic_DNA"/>
</dbReference>
<dbReference type="RefSeq" id="WP_352147353.1">
    <property type="nucleotide sequence ID" value="NZ_JBEOZY010000010.1"/>
</dbReference>
<evidence type="ECO:0000313" key="2">
    <source>
        <dbReference type="Proteomes" id="UP001496720"/>
    </source>
</evidence>
<dbReference type="InterPro" id="IPR036412">
    <property type="entry name" value="HAD-like_sf"/>
</dbReference>
<dbReference type="InterPro" id="IPR023214">
    <property type="entry name" value="HAD_sf"/>
</dbReference>